<dbReference type="Proteomes" id="UP000288892">
    <property type="component" value="Unassembled WGS sequence"/>
</dbReference>
<sequence>MRASGKKVSVTPKGIEKMSEVIGDFAEPLLRDCKSNDDIKKSIQFAVVVWNLTMLPEDEQDKIIQNLVKTLSTPGDIDQINQAKLFINSFINRKKELFPHIQRAITDYQFSGAGSNLRLNIVSQGQENTKK</sequence>
<dbReference type="AlphaFoldDB" id="A0A444JFG8"/>
<proteinExistence type="predicted"/>
<protein>
    <submittedName>
        <fullName evidence="1">Uncharacterized protein</fullName>
    </submittedName>
</protein>
<gene>
    <name evidence="1" type="ORF">VU01_10754</name>
</gene>
<dbReference type="EMBL" id="MTKS01000075">
    <property type="protein sequence ID" value="RWX51829.1"/>
    <property type="molecule type" value="Genomic_DNA"/>
</dbReference>
<accession>A0A444JFG8</accession>
<keyword evidence="2" id="KW-1185">Reference proteome</keyword>
<organism evidence="1 2">
    <name type="scientific">Candidatus Electrothrix marina</name>
    <dbReference type="NCBI Taxonomy" id="1859130"/>
    <lineage>
        <taxon>Bacteria</taxon>
        <taxon>Pseudomonadati</taxon>
        <taxon>Thermodesulfobacteriota</taxon>
        <taxon>Desulfobulbia</taxon>
        <taxon>Desulfobulbales</taxon>
        <taxon>Desulfobulbaceae</taxon>
        <taxon>Candidatus Electrothrix</taxon>
    </lineage>
</organism>
<comment type="caution">
    <text evidence="1">The sequence shown here is derived from an EMBL/GenBank/DDBJ whole genome shotgun (WGS) entry which is preliminary data.</text>
</comment>
<evidence type="ECO:0000313" key="1">
    <source>
        <dbReference type="EMBL" id="RWX51829.1"/>
    </source>
</evidence>
<evidence type="ECO:0000313" key="2">
    <source>
        <dbReference type="Proteomes" id="UP000288892"/>
    </source>
</evidence>
<name>A0A444JFG8_9BACT</name>
<reference evidence="1 2" key="1">
    <citation type="submission" date="2017-01" db="EMBL/GenBank/DDBJ databases">
        <title>The cable genome- insights into the physiology and evolution of filamentous bacteria capable of sulfide oxidation via long distance electron transfer.</title>
        <authorList>
            <person name="Schreiber L."/>
            <person name="Bjerg J.T."/>
            <person name="Boggild A."/>
            <person name="Van De Vossenberg J."/>
            <person name="Meysman F."/>
            <person name="Nielsen L.P."/>
            <person name="Schramm A."/>
            <person name="Kjeldsen K.U."/>
        </authorList>
    </citation>
    <scope>NUCLEOTIDE SEQUENCE [LARGE SCALE GENOMIC DNA]</scope>
    <source>
        <strain evidence="1">A5</strain>
    </source>
</reference>